<accession>A0A9W8CHR6</accession>
<dbReference type="Proteomes" id="UP001145021">
    <property type="component" value="Unassembled WGS sequence"/>
</dbReference>
<evidence type="ECO:0000256" key="1">
    <source>
        <dbReference type="ARBA" id="ARBA00004127"/>
    </source>
</evidence>
<keyword evidence="4" id="KW-0472">Membrane</keyword>
<evidence type="ECO:0000256" key="2">
    <source>
        <dbReference type="ARBA" id="ARBA00022692"/>
    </source>
</evidence>
<dbReference type="PANTHER" id="PTHR46140">
    <property type="entry name" value="VACUOLAR TRANSPORTER CHAPERONE 1-RELATED"/>
    <property type="match status" value="1"/>
</dbReference>
<keyword evidence="8" id="KW-1185">Reference proteome</keyword>
<feature type="compositionally biased region" description="Low complexity" evidence="5">
    <location>
        <begin position="274"/>
        <end position="284"/>
    </location>
</feature>
<feature type="region of interest" description="Disordered" evidence="5">
    <location>
        <begin position="259"/>
        <end position="284"/>
    </location>
</feature>
<evidence type="ECO:0000256" key="3">
    <source>
        <dbReference type="ARBA" id="ARBA00022989"/>
    </source>
</evidence>
<dbReference type="InterPro" id="IPR018966">
    <property type="entry name" value="VTC_domain"/>
</dbReference>
<reference evidence="7" key="1">
    <citation type="submission" date="2022-07" db="EMBL/GenBank/DDBJ databases">
        <title>Phylogenomic reconstructions and comparative analyses of Kickxellomycotina fungi.</title>
        <authorList>
            <person name="Reynolds N.K."/>
            <person name="Stajich J.E."/>
            <person name="Barry K."/>
            <person name="Grigoriev I.V."/>
            <person name="Crous P."/>
            <person name="Smith M.E."/>
        </authorList>
    </citation>
    <scope>NUCLEOTIDE SEQUENCE</scope>
    <source>
        <strain evidence="7">NBRC 105413</strain>
    </source>
</reference>
<keyword evidence="2" id="KW-0812">Transmembrane</keyword>
<comment type="subcellular location">
    <subcellularLocation>
        <location evidence="1">Endomembrane system</location>
        <topology evidence="1">Multi-pass membrane protein</topology>
    </subcellularLocation>
</comment>
<evidence type="ECO:0000256" key="5">
    <source>
        <dbReference type="SAM" id="MobiDB-lite"/>
    </source>
</evidence>
<comment type="caution">
    <text evidence="7">The sequence shown here is derived from an EMBL/GenBank/DDBJ whole genome shotgun (WGS) entry which is preliminary data.</text>
</comment>
<dbReference type="AlphaFoldDB" id="A0A9W8CHR6"/>
<name>A0A9W8CHR6_9FUNG</name>
<dbReference type="InterPro" id="IPR042267">
    <property type="entry name" value="VTC_sf"/>
</dbReference>
<dbReference type="EMBL" id="JANBOH010000409">
    <property type="protein sequence ID" value="KAJ1642393.1"/>
    <property type="molecule type" value="Genomic_DNA"/>
</dbReference>
<evidence type="ECO:0000259" key="6">
    <source>
        <dbReference type="Pfam" id="PF09359"/>
    </source>
</evidence>
<keyword evidence="3" id="KW-1133">Transmembrane helix</keyword>
<dbReference type="Pfam" id="PF09359">
    <property type="entry name" value="VTC"/>
    <property type="match status" value="1"/>
</dbReference>
<evidence type="ECO:0000313" key="8">
    <source>
        <dbReference type="Proteomes" id="UP001145021"/>
    </source>
</evidence>
<dbReference type="InterPro" id="IPR051572">
    <property type="entry name" value="VTC_Complex_Subunit"/>
</dbReference>
<dbReference type="Gene3D" id="3.20.100.30">
    <property type="entry name" value="VTC, catalytic tunnel domain"/>
    <property type="match status" value="1"/>
</dbReference>
<evidence type="ECO:0000256" key="4">
    <source>
        <dbReference type="ARBA" id="ARBA00023136"/>
    </source>
</evidence>
<feature type="compositionally biased region" description="Polar residues" evidence="5">
    <location>
        <begin position="259"/>
        <end position="268"/>
    </location>
</feature>
<organism evidence="7 8">
    <name type="scientific">Coemansia asiatica</name>
    <dbReference type="NCBI Taxonomy" id="1052880"/>
    <lineage>
        <taxon>Eukaryota</taxon>
        <taxon>Fungi</taxon>
        <taxon>Fungi incertae sedis</taxon>
        <taxon>Zoopagomycota</taxon>
        <taxon>Kickxellomycotina</taxon>
        <taxon>Kickxellomycetes</taxon>
        <taxon>Kickxellales</taxon>
        <taxon>Kickxellaceae</taxon>
        <taxon>Coemansia</taxon>
    </lineage>
</organism>
<gene>
    <name evidence="7" type="ORF">LPJ64_005758</name>
</gene>
<dbReference type="GO" id="GO:0006799">
    <property type="term" value="P:polyphosphate biosynthetic process"/>
    <property type="evidence" value="ECO:0007669"/>
    <property type="project" value="UniProtKB-ARBA"/>
</dbReference>
<evidence type="ECO:0000313" key="7">
    <source>
        <dbReference type="EMBL" id="KAJ1642393.1"/>
    </source>
</evidence>
<dbReference type="PANTHER" id="PTHR46140:SF1">
    <property type="entry name" value="VACUOLAR TRANSPORTER CHAPERONE COMPLEX SUBUNIT 4-RELATED"/>
    <property type="match status" value="1"/>
</dbReference>
<proteinExistence type="predicted"/>
<protein>
    <recommendedName>
        <fullName evidence="6">VTC domain-containing protein</fullName>
    </recommendedName>
</protein>
<dbReference type="GO" id="GO:0012505">
    <property type="term" value="C:endomembrane system"/>
    <property type="evidence" value="ECO:0007669"/>
    <property type="project" value="UniProtKB-SubCell"/>
</dbReference>
<sequence>MDAQADVADSSYRIPEPVFAEWSYYNIDYSRLSSLLLRPDCSCPRQDPHADCNDTQLPGLTLCVECQEMVAECRRQLEKAGSFSHLKSSELEHDLRRYEGFLQMLVSFESDEQLVRLGQTEEAVGMLTAQVLALARFRRSNFTGLWRQLVRIKTHCACHFDMLLDDLAASPLFLESTLETLQLSRISQLFSALQSAYAGNNSGGAAGLGSRNVFDPAAFPALALWRGWVDPSYAAEVHRQICARMSVLCTPAAVLPSSGPDSVHSQCTPPSPPQTHKSSSSSSGILRAHSSSMARLSIDEGCGIFTAYLDNSETMINYQAGMSADASSRDSFSLWWPAADSSDKPLSTVRISHDMFSGPWFAAGHHRSELQLMPNHVIPFLQSELNLNKLAHISQEPAHYRPESPDTEADTKDKDKVLRRERLRCAQKMQRQIIMQDLKPTLLVSEHRIEYHDPETPTMRVVLRTNVQTLHTSPSANMVWLGQALDGRDKGLHNGLKSSFDSDLAFDIIEVYLGSKDAQMPSWLAHLFLDSGLVHPVLDFDMYLHATADGCAHRLEELPYWLVDSQRKSFLYSRQQQQLGQSRHVEIPVDLCSPTETTLLLPRSPTLAVRTRIHRHSHGYSLRYCLTVALFVATVLSIASTVWPSHDHILGFVVEFVDLLLQWLSRLFHFIF</sequence>
<feature type="domain" description="VTC" evidence="6">
    <location>
        <begin position="228"/>
        <end position="548"/>
    </location>
</feature>